<keyword evidence="3" id="KW-1185">Reference proteome</keyword>
<feature type="region of interest" description="Disordered" evidence="1">
    <location>
        <begin position="1"/>
        <end position="20"/>
    </location>
</feature>
<evidence type="ECO:0000313" key="2">
    <source>
        <dbReference type="EMBL" id="QFY60199.1"/>
    </source>
</evidence>
<accession>A0A5Q0C949</accession>
<evidence type="ECO:0000313" key="3">
    <source>
        <dbReference type="Proteomes" id="UP000326881"/>
    </source>
</evidence>
<dbReference type="RefSeq" id="WP_153270470.1">
    <property type="nucleotide sequence ID" value="NZ_CP043498.1"/>
</dbReference>
<dbReference type="Proteomes" id="UP000326881">
    <property type="component" value="Chromosome"/>
</dbReference>
<sequence length="215" mass="23422">MPEIQGFHYRATPTTDARPPLLLLHGSSRDETELPPLANTADPSWPYLSLRGPIPWENGYAFFRRNPDRTLDRADLARQTERLHAFITASIETGLIARPPILLGFSNGAIISASLLIRDPNSAVGAILIRPLSPDPDAIIPPMPDKPILMLSGDRDDRRAPEDAIRVARQFQAAGADVASHASSTDHHLHGDEPAIIGHWLTSRVFPLAAGHGPL</sequence>
<gene>
    <name evidence="2" type="ORF">FZ934_07000</name>
</gene>
<dbReference type="KEGG" id="rgr:FZ934_07000"/>
<organism evidence="2 3">
    <name type="scientific">Rhizobium grahamii</name>
    <dbReference type="NCBI Taxonomy" id="1120045"/>
    <lineage>
        <taxon>Bacteria</taxon>
        <taxon>Pseudomonadati</taxon>
        <taxon>Pseudomonadota</taxon>
        <taxon>Alphaproteobacteria</taxon>
        <taxon>Hyphomicrobiales</taxon>
        <taxon>Rhizobiaceae</taxon>
        <taxon>Rhizobium/Agrobacterium group</taxon>
        <taxon>Rhizobium</taxon>
    </lineage>
</organism>
<proteinExistence type="predicted"/>
<reference evidence="2 3" key="1">
    <citation type="submission" date="2019-08" db="EMBL/GenBank/DDBJ databases">
        <title>Prosopis cineraria nodule microbiome.</title>
        <authorList>
            <person name="Ali R."/>
            <person name="Chaluvadi S.R."/>
            <person name="Wang X."/>
        </authorList>
    </citation>
    <scope>NUCLEOTIDE SEQUENCE [LARGE SCALE GENOMIC DNA]</scope>
    <source>
        <strain evidence="2 3">BG7</strain>
    </source>
</reference>
<dbReference type="AlphaFoldDB" id="A0A5Q0C949"/>
<dbReference type="Gene3D" id="3.40.50.1820">
    <property type="entry name" value="alpha/beta hydrolase"/>
    <property type="match status" value="1"/>
</dbReference>
<dbReference type="EMBL" id="CP043498">
    <property type="protein sequence ID" value="QFY60199.1"/>
    <property type="molecule type" value="Genomic_DNA"/>
</dbReference>
<name>A0A5Q0C949_9HYPH</name>
<protein>
    <submittedName>
        <fullName evidence="2">Esterase</fullName>
    </submittedName>
</protein>
<dbReference type="OrthoDB" id="4553466at2"/>
<dbReference type="InterPro" id="IPR029058">
    <property type="entry name" value="AB_hydrolase_fold"/>
</dbReference>
<evidence type="ECO:0000256" key="1">
    <source>
        <dbReference type="SAM" id="MobiDB-lite"/>
    </source>
</evidence>
<dbReference type="SUPFAM" id="SSF53474">
    <property type="entry name" value="alpha/beta-Hydrolases"/>
    <property type="match status" value="1"/>
</dbReference>